<organism evidence="4 5">
    <name type="scientific">Mytilus coruscus</name>
    <name type="common">Sea mussel</name>
    <dbReference type="NCBI Taxonomy" id="42192"/>
    <lineage>
        <taxon>Eukaryota</taxon>
        <taxon>Metazoa</taxon>
        <taxon>Spiralia</taxon>
        <taxon>Lophotrochozoa</taxon>
        <taxon>Mollusca</taxon>
        <taxon>Bivalvia</taxon>
        <taxon>Autobranchia</taxon>
        <taxon>Pteriomorphia</taxon>
        <taxon>Mytilida</taxon>
        <taxon>Mytiloidea</taxon>
        <taxon>Mytilidae</taxon>
        <taxon>Mytilinae</taxon>
        <taxon>Mytilus</taxon>
    </lineage>
</organism>
<dbReference type="EMBL" id="CACVKT020004375">
    <property type="protein sequence ID" value="CAC5389826.1"/>
    <property type="molecule type" value="Genomic_DNA"/>
</dbReference>
<evidence type="ECO:0000256" key="2">
    <source>
        <dbReference type="SAM" id="SignalP"/>
    </source>
</evidence>
<gene>
    <name evidence="4" type="ORF">MCOR_24962</name>
</gene>
<evidence type="ECO:0000313" key="4">
    <source>
        <dbReference type="EMBL" id="CAC5389826.1"/>
    </source>
</evidence>
<keyword evidence="1" id="KW-1015">Disulfide bond</keyword>
<dbReference type="Proteomes" id="UP000507470">
    <property type="component" value="Unassembled WGS sequence"/>
</dbReference>
<keyword evidence="5" id="KW-1185">Reference proteome</keyword>
<keyword evidence="2" id="KW-0732">Signal</keyword>
<reference evidence="4 5" key="1">
    <citation type="submission" date="2020-06" db="EMBL/GenBank/DDBJ databases">
        <authorList>
            <person name="Li R."/>
            <person name="Bekaert M."/>
        </authorList>
    </citation>
    <scope>NUCLEOTIDE SEQUENCE [LARGE SCALE GENOMIC DNA]</scope>
    <source>
        <strain evidence="5">wild</strain>
    </source>
</reference>
<accession>A0A6J8C2K0</accession>
<dbReference type="OrthoDB" id="6067960at2759"/>
<dbReference type="Gene3D" id="2.60.40.10">
    <property type="entry name" value="Immunoglobulins"/>
    <property type="match status" value="1"/>
</dbReference>
<dbReference type="InterPro" id="IPR013162">
    <property type="entry name" value="CD80_C2-set"/>
</dbReference>
<name>A0A6J8C2K0_MYTCO</name>
<feature type="domain" description="CD80-like immunoglobulin C2-set" evidence="3">
    <location>
        <begin position="168"/>
        <end position="238"/>
    </location>
</feature>
<dbReference type="AlphaFoldDB" id="A0A6J8C2K0"/>
<proteinExistence type="predicted"/>
<evidence type="ECO:0000259" key="3">
    <source>
        <dbReference type="Pfam" id="PF08205"/>
    </source>
</evidence>
<feature type="signal peptide" evidence="2">
    <location>
        <begin position="1"/>
        <end position="20"/>
    </location>
</feature>
<protein>
    <recommendedName>
        <fullName evidence="3">CD80-like immunoglobulin C2-set domain-containing protein</fullName>
    </recommendedName>
</protein>
<evidence type="ECO:0000313" key="5">
    <source>
        <dbReference type="Proteomes" id="UP000507470"/>
    </source>
</evidence>
<evidence type="ECO:0000256" key="1">
    <source>
        <dbReference type="ARBA" id="ARBA00023157"/>
    </source>
</evidence>
<dbReference type="Pfam" id="PF08205">
    <property type="entry name" value="C2-set_2"/>
    <property type="match status" value="1"/>
</dbReference>
<feature type="chain" id="PRO_5027005539" description="CD80-like immunoglobulin C2-set domain-containing protein" evidence="2">
    <location>
        <begin position="21"/>
        <end position="387"/>
    </location>
</feature>
<dbReference type="InterPro" id="IPR013783">
    <property type="entry name" value="Ig-like_fold"/>
</dbReference>
<sequence>MELSGKICLVICAFVSVSNGQYELNLNAVKEFVLVGATPRYVCTVNQNANFLIGNPLKWEKRGRDGSKVVISVLANVEEGLSSEYNVQLDTTDSAMSFTLSFIEGIKEEYDGHFACVLYNKSNTVLAEKMVEVNVIQTIKKTEFKISDQEQTVVGSPALAIRLEEGTYKPICKTEGSNPPAVVKIYLGTTEEMGDPQVEVRDTSRTQPPQVYNVEKTVTINLKPDDNKKILKCVAKVNNEDSMKTEISYLLEVFSIQPEISCSNSTAMKGNKFVELTCMIKVPGITCESENIFWENGNNGDRYDINYNQKGLRVFCLMQVQGSVSTTLRIDAVTDDNFKTDYFVVYVNKHKTSTRKQAVLNQNYSGAPSLQYIFYLMCSALLAAILL</sequence>